<name>A0A4Y3VQK0_9ACTN</name>
<proteinExistence type="predicted"/>
<dbReference type="RefSeq" id="WP_229864911.1">
    <property type="nucleotide sequence ID" value="NZ_BJND01000067.1"/>
</dbReference>
<keyword evidence="2" id="KW-1133">Transmembrane helix</keyword>
<keyword evidence="2" id="KW-0812">Transmembrane</keyword>
<gene>
    <name evidence="3" type="ORF">SSP24_68890</name>
</gene>
<feature type="region of interest" description="Disordered" evidence="1">
    <location>
        <begin position="1"/>
        <end position="37"/>
    </location>
</feature>
<evidence type="ECO:0000313" key="4">
    <source>
        <dbReference type="Proteomes" id="UP000317881"/>
    </source>
</evidence>
<protein>
    <recommendedName>
        <fullName evidence="5">Secreted protein</fullName>
    </recommendedName>
</protein>
<organism evidence="3 4">
    <name type="scientific">Streptomyces spinoverrucosus</name>
    <dbReference type="NCBI Taxonomy" id="284043"/>
    <lineage>
        <taxon>Bacteria</taxon>
        <taxon>Bacillati</taxon>
        <taxon>Actinomycetota</taxon>
        <taxon>Actinomycetes</taxon>
        <taxon>Kitasatosporales</taxon>
        <taxon>Streptomycetaceae</taxon>
        <taxon>Streptomyces</taxon>
    </lineage>
</organism>
<keyword evidence="2" id="KW-0472">Membrane</keyword>
<keyword evidence="4" id="KW-1185">Reference proteome</keyword>
<reference evidence="3 4" key="1">
    <citation type="submission" date="2019-06" db="EMBL/GenBank/DDBJ databases">
        <title>Whole genome shotgun sequence of Streptomyces spinoverrucosus NBRC 14228.</title>
        <authorList>
            <person name="Hosoyama A."/>
            <person name="Uohara A."/>
            <person name="Ohji S."/>
            <person name="Ichikawa N."/>
        </authorList>
    </citation>
    <scope>NUCLEOTIDE SEQUENCE [LARGE SCALE GENOMIC DNA]</scope>
    <source>
        <strain evidence="3 4">NBRC 14228</strain>
    </source>
</reference>
<dbReference type="AlphaFoldDB" id="A0A4Y3VQK0"/>
<sequence>MSGTEVPQERSQTNEPEPQPESADTPADAAVRKPGRRGRVAAAAGGLLLVGALIAGVSATVVTVRGADRDAGAPRWKFPKATAEDKKAPAPTGLAGMLVPYGTDGWVRGPDYAEFGSDAQLSGAQATALRKESLRGLSRSARKELEKEIDRQRPKGIAMRSYFSGDAKPYLHNEEIYTVSIVLTQMENRAAVRDVSEFQRELLGALGARKGPKIKGHKDAECFRAPEGSEEDLTAMFCSAHVGDVLVMASAYGTDKLDSAGVATLLRTQLDRIAEPGKAI</sequence>
<evidence type="ECO:0008006" key="5">
    <source>
        <dbReference type="Google" id="ProtNLM"/>
    </source>
</evidence>
<dbReference type="Proteomes" id="UP000317881">
    <property type="component" value="Unassembled WGS sequence"/>
</dbReference>
<feature type="compositionally biased region" description="Polar residues" evidence="1">
    <location>
        <begin position="1"/>
        <end position="16"/>
    </location>
</feature>
<comment type="caution">
    <text evidence="3">The sequence shown here is derived from an EMBL/GenBank/DDBJ whole genome shotgun (WGS) entry which is preliminary data.</text>
</comment>
<dbReference type="EMBL" id="BJND01000067">
    <property type="protein sequence ID" value="GEC09234.1"/>
    <property type="molecule type" value="Genomic_DNA"/>
</dbReference>
<evidence type="ECO:0000256" key="2">
    <source>
        <dbReference type="SAM" id="Phobius"/>
    </source>
</evidence>
<accession>A0A4Y3VQK0</accession>
<evidence type="ECO:0000313" key="3">
    <source>
        <dbReference type="EMBL" id="GEC09234.1"/>
    </source>
</evidence>
<feature type="transmembrane region" description="Helical" evidence="2">
    <location>
        <begin position="40"/>
        <end position="62"/>
    </location>
</feature>
<evidence type="ECO:0000256" key="1">
    <source>
        <dbReference type="SAM" id="MobiDB-lite"/>
    </source>
</evidence>